<evidence type="ECO:0000313" key="2">
    <source>
        <dbReference type="EMBL" id="QKD79446.1"/>
    </source>
</evidence>
<dbReference type="RefSeq" id="WP_159524302.1">
    <property type="nucleotide sequence ID" value="NZ_CP053642.1"/>
</dbReference>
<sequence length="142" mass="14904">MIINGRTHTKRADAIADLARTMAPLIASPRQSAPPPPGQTRFSYSAAVSITLNGARLDLGRLPAPTRADGTIDHSAPQQWALALRALADEPDYRAHSSARFTSTDIANAPIRAPGRATTSSTAPGSTGAATDAHQQRARTAR</sequence>
<dbReference type="EMBL" id="CP053642">
    <property type="protein sequence ID" value="QKD79446.1"/>
    <property type="molecule type" value="Genomic_DNA"/>
</dbReference>
<evidence type="ECO:0000256" key="1">
    <source>
        <dbReference type="SAM" id="MobiDB-lite"/>
    </source>
</evidence>
<feature type="region of interest" description="Disordered" evidence="1">
    <location>
        <begin position="98"/>
        <end position="142"/>
    </location>
</feature>
<reference evidence="2 3" key="1">
    <citation type="submission" date="2020-05" db="EMBL/GenBank/DDBJ databases">
        <title>Actinomyces sp. zg-325.</title>
        <authorList>
            <person name="Yang C."/>
        </authorList>
    </citation>
    <scope>NUCLEOTIDE SEQUENCE [LARGE SCALE GENOMIC DNA]</scope>
    <source>
        <strain evidence="3">zg-325</strain>
    </source>
</reference>
<keyword evidence="3" id="KW-1185">Reference proteome</keyword>
<gene>
    <name evidence="2" type="ORF">HPC72_03535</name>
</gene>
<evidence type="ECO:0000313" key="3">
    <source>
        <dbReference type="Proteomes" id="UP000504752"/>
    </source>
</evidence>
<protein>
    <submittedName>
        <fullName evidence="2">Uncharacterized protein</fullName>
    </submittedName>
</protein>
<accession>A0A6M8B5S6</accession>
<dbReference type="KEGG" id="amam:HPC72_03535"/>
<proteinExistence type="predicted"/>
<dbReference type="Proteomes" id="UP000504752">
    <property type="component" value="Chromosome"/>
</dbReference>
<name>A0A6M8B5S6_9ACTO</name>
<feature type="compositionally biased region" description="Low complexity" evidence="1">
    <location>
        <begin position="115"/>
        <end position="133"/>
    </location>
</feature>
<organism evidence="2 3">
    <name type="scientific">Actinomyces marmotae</name>
    <dbReference type="NCBI Taxonomy" id="2737173"/>
    <lineage>
        <taxon>Bacteria</taxon>
        <taxon>Bacillati</taxon>
        <taxon>Actinomycetota</taxon>
        <taxon>Actinomycetes</taxon>
        <taxon>Actinomycetales</taxon>
        <taxon>Actinomycetaceae</taxon>
        <taxon>Actinomyces</taxon>
    </lineage>
</organism>
<dbReference type="AlphaFoldDB" id="A0A6M8B5S6"/>